<dbReference type="GeneTree" id="ENSGT00940000166582"/>
<feature type="domain" description="TRASH" evidence="5">
    <location>
        <begin position="92"/>
        <end position="128"/>
    </location>
</feature>
<dbReference type="PANTHER" id="PTHR45736">
    <property type="entry name" value="ZINC FINGER MYM-TYPE PROTEIN"/>
    <property type="match status" value="1"/>
</dbReference>
<feature type="domain" description="TRASH" evidence="5">
    <location>
        <begin position="215"/>
        <end position="251"/>
    </location>
</feature>
<reference evidence="6" key="1">
    <citation type="submission" date="2025-08" db="UniProtKB">
        <authorList>
            <consortium name="Ensembl"/>
        </authorList>
    </citation>
    <scope>IDENTIFICATION</scope>
</reference>
<dbReference type="InterPro" id="IPR010507">
    <property type="entry name" value="Znf_MYM"/>
</dbReference>
<keyword evidence="3" id="KW-0863">Zinc-finger</keyword>
<dbReference type="STRING" id="28743.ENSCVAP00000007003"/>
<feature type="domain" description="TRASH" evidence="5">
    <location>
        <begin position="16"/>
        <end position="50"/>
    </location>
</feature>
<feature type="domain" description="TRASH" evidence="5">
    <location>
        <begin position="137"/>
        <end position="171"/>
    </location>
</feature>
<dbReference type="Ensembl" id="ENSCVAT00000004025.1">
    <property type="protein sequence ID" value="ENSCVAP00000007003.1"/>
    <property type="gene ID" value="ENSCVAG00000008647.1"/>
</dbReference>
<keyword evidence="4" id="KW-0862">Zinc</keyword>
<keyword evidence="2" id="KW-0677">Repeat</keyword>
<evidence type="ECO:0000259" key="5">
    <source>
        <dbReference type="SMART" id="SM00746"/>
    </source>
</evidence>
<evidence type="ECO:0000256" key="2">
    <source>
        <dbReference type="ARBA" id="ARBA00022737"/>
    </source>
</evidence>
<proteinExistence type="predicted"/>
<keyword evidence="7" id="KW-1185">Reference proteome</keyword>
<feature type="domain" description="TRASH" evidence="5">
    <location>
        <begin position="173"/>
        <end position="208"/>
    </location>
</feature>
<dbReference type="OMA" id="CIHEITQ"/>
<dbReference type="GO" id="GO:0008270">
    <property type="term" value="F:zinc ion binding"/>
    <property type="evidence" value="ECO:0007669"/>
    <property type="project" value="UniProtKB-KW"/>
</dbReference>
<dbReference type="PANTHER" id="PTHR45736:SF5">
    <property type="entry name" value="ZINC FINGER MYM-TYPE PROTEIN 4"/>
    <property type="match status" value="1"/>
</dbReference>
<organism evidence="6 7">
    <name type="scientific">Cyprinodon variegatus</name>
    <name type="common">Sheepshead minnow</name>
    <dbReference type="NCBI Taxonomy" id="28743"/>
    <lineage>
        <taxon>Eukaryota</taxon>
        <taxon>Metazoa</taxon>
        <taxon>Chordata</taxon>
        <taxon>Craniata</taxon>
        <taxon>Vertebrata</taxon>
        <taxon>Euteleostomi</taxon>
        <taxon>Actinopterygii</taxon>
        <taxon>Neopterygii</taxon>
        <taxon>Teleostei</taxon>
        <taxon>Neoteleostei</taxon>
        <taxon>Acanthomorphata</taxon>
        <taxon>Ovalentaria</taxon>
        <taxon>Atherinomorphae</taxon>
        <taxon>Cyprinodontiformes</taxon>
        <taxon>Cyprinodontidae</taxon>
        <taxon>Cyprinodon</taxon>
    </lineage>
</organism>
<dbReference type="SMART" id="SM00746">
    <property type="entry name" value="TRASH"/>
    <property type="match status" value="5"/>
</dbReference>
<evidence type="ECO:0000313" key="6">
    <source>
        <dbReference type="Ensembl" id="ENSCVAP00000007003.1"/>
    </source>
</evidence>
<dbReference type="InterPro" id="IPR011017">
    <property type="entry name" value="TRASH_dom"/>
</dbReference>
<dbReference type="Proteomes" id="UP000265020">
    <property type="component" value="Unassembled WGS sequence"/>
</dbReference>
<accession>A0A3Q2CNN7</accession>
<evidence type="ECO:0000256" key="1">
    <source>
        <dbReference type="ARBA" id="ARBA00022723"/>
    </source>
</evidence>
<name>A0A3Q2CNN7_CYPVA</name>
<evidence type="ECO:0000313" key="7">
    <source>
        <dbReference type="Proteomes" id="UP000265020"/>
    </source>
</evidence>
<evidence type="ECO:0000256" key="4">
    <source>
        <dbReference type="ARBA" id="ARBA00022833"/>
    </source>
</evidence>
<protein>
    <recommendedName>
        <fullName evidence="5">TRASH domain-containing protein</fullName>
    </recommendedName>
</protein>
<keyword evidence="1" id="KW-0479">Metal-binding</keyword>
<reference evidence="6" key="2">
    <citation type="submission" date="2025-09" db="UniProtKB">
        <authorList>
            <consortium name="Ensembl"/>
        </authorList>
    </citation>
    <scope>IDENTIFICATION</scope>
</reference>
<dbReference type="Pfam" id="PF06467">
    <property type="entry name" value="zf-FCS"/>
    <property type="match status" value="2"/>
</dbReference>
<dbReference type="SUPFAM" id="SSF57716">
    <property type="entry name" value="Glucocorticoid receptor-like (DNA-binding domain)"/>
    <property type="match status" value="1"/>
</dbReference>
<dbReference type="AlphaFoldDB" id="A0A3Q2CNN7"/>
<evidence type="ECO:0000256" key="3">
    <source>
        <dbReference type="ARBA" id="ARBA00022771"/>
    </source>
</evidence>
<dbReference type="InterPro" id="IPR051284">
    <property type="entry name" value="ZnF_MYMT-QRICH1"/>
</dbReference>
<dbReference type="Pfam" id="PF24900">
    <property type="entry name" value="TRASH_ZMYM4"/>
    <property type="match status" value="1"/>
</dbReference>
<sequence length="315" mass="34714">VSYSSSANPDLAFFFRSITRPQDVVLASDTNGTMKEFCGQSCMNSFNYKKQGLSLRPADAPPKTPQTQSLCSMCSRFNTRPCISPSSVHMSCSNCRKNLLKGQTAFQRKGSPALFCSTACLTSYSSSANPDLAFFFRSITRPQDVVLASDTNGTMKEFCGQSCMNSFNYKKQGLSLRPADAPPKTPQTQGTIHKMCSDSCFNRFRTLNNLTMAGCANCGSYCQSKPVMLKLDDSSKTLCNMDCLAKYKEVPESFNDDLNKNSDESVNMFCSNSCLMAFKVQSVSSSGTAAMLPFYDLFYLLVLVVKGHTLQNFFI</sequence>